<dbReference type="Proteomes" id="UP000236379">
    <property type="component" value="Unassembled WGS sequence"/>
</dbReference>
<accession>A0A2K3UUS8</accession>
<protein>
    <recommendedName>
        <fullName evidence="4">Type 4 fimbrial biogenesis protein PilX N-terminal domain-containing protein</fullName>
    </recommendedName>
</protein>
<feature type="region of interest" description="Disordered" evidence="1">
    <location>
        <begin position="1"/>
        <end position="38"/>
    </location>
</feature>
<comment type="caution">
    <text evidence="2">The sequence shown here is derived from an EMBL/GenBank/DDBJ whole genome shotgun (WGS) entry which is preliminary data.</text>
</comment>
<name>A0A2K3UUS8_9DEIO</name>
<gene>
    <name evidence="2" type="ORF">CVO96_01985</name>
</gene>
<organism evidence="2 3">
    <name type="scientific">Deinococcus koreensis</name>
    <dbReference type="NCBI Taxonomy" id="2054903"/>
    <lineage>
        <taxon>Bacteria</taxon>
        <taxon>Thermotogati</taxon>
        <taxon>Deinococcota</taxon>
        <taxon>Deinococci</taxon>
        <taxon>Deinococcales</taxon>
        <taxon>Deinococcaceae</taxon>
        <taxon>Deinococcus</taxon>
    </lineage>
</organism>
<sequence>MLGFKMKTFRRSSAFPQPADRTSLSTAGVGPTRPRPDEGSTAIITVLMTGMTLASIIAITTQVSLGTRRTAADDATSARLLMAAESGLAGFLDRTRRAGVGYSGANNSASMNTVLAQMIDGSPMNSFSVPGATVSIKVNKTIPATFASLNDLNAIDVTSTATSGSDRSSVTQRFTVKRGNLPKLNIPGALTSYPGVNLNGNASIGGATIDAPDRAVFASYLNLKRRDAQSTVKGVPLVMDATGSLLPRLKALQPGSYVRLPLADASGAVLPGAPTGLFRVDATDSAAQTVTLTPTSLPSGVLTPFLPTSVPADLVRNALIAVSASSLIIQNSETFIQGDTVSIRLGTETYTAKVSSTPVNTSAGTTFSVGSWAPGTPTAAALLTFSEGQPVSKSTLGVVTARSFSRGKTDPVGGVMENASAAVVPSPLNDTLFTQTFGMSPDSLQALSTVVTEAQFSANSKAIDGLTWLTSSDHSLNLNNEKITGKGILIVDGDLTVNQNQSGACDMNGVLYVRGNLRIQGNLQLCGAIVVEGSVLNNDNEVISIDYSDTALAGTGRKIQYDPNVLYDVTQGTGKVAFSSLVGSWRQQ</sequence>
<evidence type="ECO:0000313" key="2">
    <source>
        <dbReference type="EMBL" id="PNY80296.1"/>
    </source>
</evidence>
<evidence type="ECO:0000313" key="3">
    <source>
        <dbReference type="Proteomes" id="UP000236379"/>
    </source>
</evidence>
<dbReference type="AlphaFoldDB" id="A0A2K3UUS8"/>
<evidence type="ECO:0008006" key="4">
    <source>
        <dbReference type="Google" id="ProtNLM"/>
    </source>
</evidence>
<dbReference type="EMBL" id="PPPD01000001">
    <property type="protein sequence ID" value="PNY80296.1"/>
    <property type="molecule type" value="Genomic_DNA"/>
</dbReference>
<proteinExistence type="predicted"/>
<evidence type="ECO:0000256" key="1">
    <source>
        <dbReference type="SAM" id="MobiDB-lite"/>
    </source>
</evidence>
<reference evidence="2 3" key="1">
    <citation type="submission" date="2018-01" db="EMBL/GenBank/DDBJ databases">
        <title>Deinococcus koreensis sp. nov., a radiation-resistant bacterium isolated from river water.</title>
        <authorList>
            <person name="Choi A."/>
        </authorList>
    </citation>
    <scope>NUCLEOTIDE SEQUENCE [LARGE SCALE GENOMIC DNA]</scope>
    <source>
        <strain evidence="2 3">SJW1-2</strain>
    </source>
</reference>
<keyword evidence="3" id="KW-1185">Reference proteome</keyword>